<dbReference type="Pfam" id="PF04454">
    <property type="entry name" value="Linocin_M18"/>
    <property type="match status" value="1"/>
</dbReference>
<protein>
    <submittedName>
        <fullName evidence="3">Uncharacterized protein, linocin/CFP29</fullName>
    </submittedName>
</protein>
<accession>L0HL37</accession>
<dbReference type="Gene3D" id="3.30.2320.10">
    <property type="entry name" value="hypothetical protein PF0899 domain"/>
    <property type="match status" value="1"/>
</dbReference>
<dbReference type="eggNOG" id="arCOG05909">
    <property type="taxonomic scope" value="Archaea"/>
</dbReference>
<dbReference type="RefSeq" id="WP_015286731.1">
    <property type="nucleotide sequence ID" value="NC_019943.1"/>
</dbReference>
<dbReference type="Proteomes" id="UP000010824">
    <property type="component" value="Chromosome"/>
</dbReference>
<comment type="subcellular location">
    <subcellularLocation>
        <location evidence="1">Encapsulin nanocompartment</location>
    </subcellularLocation>
</comment>
<dbReference type="NCBIfam" id="NF041155">
    <property type="entry name" value="encap_f1"/>
    <property type="match status" value="1"/>
</dbReference>
<gene>
    <name evidence="3" type="ordered locus">Metfor_2786</name>
</gene>
<keyword evidence="4" id="KW-1185">Reference proteome</keyword>
<evidence type="ECO:0000256" key="1">
    <source>
        <dbReference type="ARBA" id="ARBA00033738"/>
    </source>
</evidence>
<proteinExistence type="predicted"/>
<evidence type="ECO:0000313" key="3">
    <source>
        <dbReference type="EMBL" id="AGB03769.1"/>
    </source>
</evidence>
<reference evidence="4" key="1">
    <citation type="submission" date="2011-12" db="EMBL/GenBank/DDBJ databases">
        <title>Complete sequence of Methanoregula formicicum SMSP.</title>
        <authorList>
            <person name="Lucas S."/>
            <person name="Han J."/>
            <person name="Lapidus A."/>
            <person name="Cheng J.-F."/>
            <person name="Goodwin L."/>
            <person name="Pitluck S."/>
            <person name="Peters L."/>
            <person name="Ovchinnikova G."/>
            <person name="Teshima H."/>
            <person name="Detter J.C."/>
            <person name="Han C."/>
            <person name="Tapia R."/>
            <person name="Land M."/>
            <person name="Hauser L."/>
            <person name="Kyrpides N."/>
            <person name="Ivanova N."/>
            <person name="Pagani I."/>
            <person name="Imachi H."/>
            <person name="Tamaki H."/>
            <person name="Sekiguchi Y."/>
            <person name="Kamagata Y."/>
            <person name="Cadillo-Quiroz H."/>
            <person name="Zinder S."/>
            <person name="Liu W.-T."/>
            <person name="Woyke T."/>
        </authorList>
    </citation>
    <scope>NUCLEOTIDE SEQUENCE [LARGE SCALE GENOMIC DNA]</scope>
    <source>
        <strain evidence="4">DSM 22288 / NBRC 105244 / SMSP</strain>
    </source>
</reference>
<evidence type="ECO:0000256" key="2">
    <source>
        <dbReference type="ARBA" id="ARBA00033787"/>
    </source>
</evidence>
<dbReference type="PANTHER" id="PTHR37165">
    <property type="entry name" value="PEPTIDASE U56 FAMILY"/>
    <property type="match status" value="1"/>
</dbReference>
<dbReference type="EMBL" id="CP003167">
    <property type="protein sequence ID" value="AGB03769.1"/>
    <property type="molecule type" value="Genomic_DNA"/>
</dbReference>
<dbReference type="HOGENOM" id="CLU_089875_0_0_2"/>
<dbReference type="SUPFAM" id="SSF56563">
    <property type="entry name" value="Major capsid protein gp5"/>
    <property type="match status" value="1"/>
</dbReference>
<dbReference type="GeneID" id="14308569"/>
<dbReference type="Gene3D" id="3.30.2400.30">
    <property type="match status" value="1"/>
</dbReference>
<name>L0HL37_METFS</name>
<dbReference type="STRING" id="593750.Metfor_2786"/>
<dbReference type="InParanoid" id="L0HL37"/>
<reference evidence="3 4" key="2">
    <citation type="journal article" date="2014" name="Genome Announc.">
        <title>Complete Genome Sequence of Methanoregula formicica SMSPT, a Mesophilic Hydrogenotrophic Methanogen Isolated from a Methanogenic Upflow Anaerobic Sludge Blanket Reactor.</title>
        <authorList>
            <person name="Yamamoto K."/>
            <person name="Tamaki H."/>
            <person name="Cadillo-Quiroz H."/>
            <person name="Imachi H."/>
            <person name="Kyrpides N."/>
            <person name="Woyke T."/>
            <person name="Goodwin L."/>
            <person name="Zinder S.H."/>
            <person name="Kamagata Y."/>
            <person name="Liu W.T."/>
        </authorList>
    </citation>
    <scope>NUCLEOTIDE SEQUENCE [LARGE SCALE GENOMIC DNA]</scope>
    <source>
        <strain evidence="4">DSM 22288 / NBRC 105244 / SMSP</strain>
    </source>
</reference>
<dbReference type="OrthoDB" id="117535at2157"/>
<dbReference type="PIRSF" id="PIRSF019254">
    <property type="entry name" value="CFP29"/>
    <property type="match status" value="1"/>
</dbReference>
<organism evidence="3 4">
    <name type="scientific">Methanoregula formicica (strain DSM 22288 / NBRC 105244 / SMSP)</name>
    <dbReference type="NCBI Taxonomy" id="593750"/>
    <lineage>
        <taxon>Archaea</taxon>
        <taxon>Methanobacteriati</taxon>
        <taxon>Methanobacteriota</taxon>
        <taxon>Stenosarchaea group</taxon>
        <taxon>Methanomicrobia</taxon>
        <taxon>Methanomicrobiales</taxon>
        <taxon>Methanoregulaceae</taxon>
        <taxon>Methanoregula</taxon>
    </lineage>
</organism>
<dbReference type="InterPro" id="IPR007544">
    <property type="entry name" value="ENCAP"/>
</dbReference>
<dbReference type="PANTHER" id="PTHR37165:SF1">
    <property type="entry name" value="TYPE 1 ENCAPSULIN SHELL PROTEIN"/>
    <property type="match status" value="1"/>
</dbReference>
<keyword evidence="2" id="KW-1284">Encapsulin nanocompartment</keyword>
<dbReference type="KEGG" id="mfo:Metfor_2786"/>
<evidence type="ECO:0000313" key="4">
    <source>
        <dbReference type="Proteomes" id="UP000010824"/>
    </source>
</evidence>
<dbReference type="AlphaFoldDB" id="L0HL37"/>
<dbReference type="GO" id="GO:0140737">
    <property type="term" value="C:encapsulin nanocompartment"/>
    <property type="evidence" value="ECO:0007669"/>
    <property type="project" value="UniProtKB-SubCell"/>
</dbReference>
<sequence length="262" mass="27408">METSYLGREDAPLSAGTWKLLDATMIEAAKSQLAGRRLLSIEGPFGFGLKAVPLSDCEVAEGITASPFLPVNLVTTTFFLNKRDIAAAERDNLMLDLDPVACAAMSCAAKEDGIIFSGIGDTPGLLGAEGSGSLALTTWDKVGTAADQIISAVTKMDDAGFHGPYCLGLAPSRYNLLLRRYPQGDGTELDHIRSIIGGDVVKAPALKTGGVLLASGKQYCSIVIGQDMSIGFVGPAGDAYEFSISESLALFIRAPEAICVLT</sequence>
<dbReference type="InterPro" id="IPR051429">
    <property type="entry name" value="Encapsulin_nc"/>
</dbReference>